<feature type="region of interest" description="Disordered" evidence="1">
    <location>
        <begin position="419"/>
        <end position="446"/>
    </location>
</feature>
<dbReference type="PROSITE" id="PS51925">
    <property type="entry name" value="SWIB_MDM2"/>
    <property type="match status" value="1"/>
</dbReference>
<evidence type="ECO:0000259" key="2">
    <source>
        <dbReference type="PROSITE" id="PS51925"/>
    </source>
</evidence>
<dbReference type="EMBL" id="RRYP01007204">
    <property type="protein sequence ID" value="TNV80672.1"/>
    <property type="molecule type" value="Genomic_DNA"/>
</dbReference>
<dbReference type="Gene3D" id="1.10.245.10">
    <property type="entry name" value="SWIB/MDM2 domain"/>
    <property type="match status" value="1"/>
</dbReference>
<dbReference type="InterPro" id="IPR003121">
    <property type="entry name" value="SWIB_MDM2_domain"/>
</dbReference>
<keyword evidence="4" id="KW-1185">Reference proteome</keyword>
<reference evidence="3" key="1">
    <citation type="submission" date="2019-06" db="EMBL/GenBank/DDBJ databases">
        <authorList>
            <person name="Zheng W."/>
        </authorList>
    </citation>
    <scope>NUCLEOTIDE SEQUENCE</scope>
    <source>
        <strain evidence="3">QDHG01</strain>
    </source>
</reference>
<dbReference type="CDD" id="cd10568">
    <property type="entry name" value="SWIB_like"/>
    <property type="match status" value="1"/>
</dbReference>
<proteinExistence type="predicted"/>
<dbReference type="Pfam" id="PF02201">
    <property type="entry name" value="SWIB"/>
    <property type="match status" value="1"/>
</dbReference>
<sequence length="446" mass="51763">MFPNKVKVYEQMRESEEAINAFMKQRLLAAKEDLLQNNSRVKRNMRIMVEVTHSIPSTKHLSSTDWKVRVEGRVQGLQSEEETLKADGNRFLNYIEKIKLEFPGSEDLYPTVDWVKAKSGSGATIDCIEVTRSINKEQKKKLNNSPIKVKLSLCLENNPPRYRISAPLSRILGGIEEATRLQVLGALWQYIKSNRLQDPDNREKILCNQELSEVFYCPIGKERLEFSEIVFRLKDHLTDIPPLELSFDVNVHSPVPKMGQAPTTDAFYYDLTVFEHGGHHKEYIDFLVNCEYDFYSQQAPDDLFAEPSDKTNKLVLNGAALKRREQKYDEKIGASIDALKRSYKQMQFFNRLSGNVRASLSSTIIEQNKWLRIMQEEQPSMYETSYETASQTVEHENAQFYQDNQSWLLGEIEQYLKKQREEKEAQAEGENGKKQQSESEREDNEY</sequence>
<evidence type="ECO:0000313" key="4">
    <source>
        <dbReference type="Proteomes" id="UP000785679"/>
    </source>
</evidence>
<dbReference type="Proteomes" id="UP000785679">
    <property type="component" value="Unassembled WGS sequence"/>
</dbReference>
<feature type="domain" description="DM2" evidence="2">
    <location>
        <begin position="157"/>
        <end position="239"/>
    </location>
</feature>
<accession>A0A8J8T387</accession>
<dbReference type="AlphaFoldDB" id="A0A8J8T387"/>
<dbReference type="OrthoDB" id="295364at2759"/>
<dbReference type="PANTHER" id="PTHR13844">
    <property type="entry name" value="SWI/SNF-RELATED MATRIX-ASSOCIATED ACTIN-DEPENDENT REGULATOR OF CHROMATIN SUBFAMILY D"/>
    <property type="match status" value="1"/>
</dbReference>
<evidence type="ECO:0000256" key="1">
    <source>
        <dbReference type="SAM" id="MobiDB-lite"/>
    </source>
</evidence>
<gene>
    <name evidence="3" type="ORF">FGO68_gene14294</name>
</gene>
<evidence type="ECO:0000313" key="3">
    <source>
        <dbReference type="EMBL" id="TNV80672.1"/>
    </source>
</evidence>
<dbReference type="InterPro" id="IPR019835">
    <property type="entry name" value="SWIB_domain"/>
</dbReference>
<feature type="compositionally biased region" description="Basic and acidic residues" evidence="1">
    <location>
        <begin position="419"/>
        <end position="439"/>
    </location>
</feature>
<dbReference type="SMART" id="SM00151">
    <property type="entry name" value="SWIB"/>
    <property type="match status" value="1"/>
</dbReference>
<name>A0A8J8T387_HALGN</name>
<dbReference type="InterPro" id="IPR036885">
    <property type="entry name" value="SWIB_MDM2_dom_sf"/>
</dbReference>
<protein>
    <recommendedName>
        <fullName evidence="2">DM2 domain-containing protein</fullName>
    </recommendedName>
</protein>
<organism evidence="3 4">
    <name type="scientific">Halteria grandinella</name>
    <dbReference type="NCBI Taxonomy" id="5974"/>
    <lineage>
        <taxon>Eukaryota</taxon>
        <taxon>Sar</taxon>
        <taxon>Alveolata</taxon>
        <taxon>Ciliophora</taxon>
        <taxon>Intramacronucleata</taxon>
        <taxon>Spirotrichea</taxon>
        <taxon>Stichotrichia</taxon>
        <taxon>Sporadotrichida</taxon>
        <taxon>Halteriidae</taxon>
        <taxon>Halteria</taxon>
    </lineage>
</organism>
<dbReference type="SUPFAM" id="SSF47592">
    <property type="entry name" value="SWIB/MDM2 domain"/>
    <property type="match status" value="1"/>
</dbReference>
<comment type="caution">
    <text evidence="3">The sequence shown here is derived from an EMBL/GenBank/DDBJ whole genome shotgun (WGS) entry which is preliminary data.</text>
</comment>